<evidence type="ECO:0000313" key="1">
    <source>
        <dbReference type="EMBL" id="RDB36847.1"/>
    </source>
</evidence>
<dbReference type="Proteomes" id="UP000253934">
    <property type="component" value="Unassembled WGS sequence"/>
</dbReference>
<name>A0A369KVK3_9BACT</name>
<reference evidence="1" key="1">
    <citation type="submission" date="2018-04" db="EMBL/GenBank/DDBJ databases">
        <title>Draft genome sequence of the Candidatus Spirobacillus cienkowskii, a pathogen of freshwater Daphnia species, reconstructed from hemolymph metagenomic reads.</title>
        <authorList>
            <person name="Bresciani L."/>
            <person name="Lemos L.N."/>
            <person name="Wale N."/>
            <person name="Lin J.Y."/>
            <person name="Fernandes G.R."/>
            <person name="Duffy M.A."/>
            <person name="Rodrigues J.M."/>
        </authorList>
    </citation>
    <scope>NUCLEOTIDE SEQUENCE [LARGE SCALE GENOMIC DNA]</scope>
    <source>
        <strain evidence="1">Binning01</strain>
    </source>
</reference>
<sequence length="85" mass="10262">MKFVLNKIEQFFQYFFGIQNDDKEIISFSFSQNQTIYITYKSKINGKIFKKNVHISKSKYHMNESELEKLKQELGKFHSKNMLIE</sequence>
<protein>
    <submittedName>
        <fullName evidence="1">Uncharacterized protein</fullName>
    </submittedName>
</protein>
<organism evidence="1 2">
    <name type="scientific">Spirobacillus cienkowskii</name>
    <dbReference type="NCBI Taxonomy" id="495820"/>
    <lineage>
        <taxon>Bacteria</taxon>
        <taxon>Pseudomonadati</taxon>
        <taxon>Bdellovibrionota</taxon>
        <taxon>Oligoflexia</taxon>
        <taxon>Silvanigrellales</taxon>
        <taxon>Spirobacillus</taxon>
    </lineage>
</organism>
<dbReference type="AlphaFoldDB" id="A0A369KVK3"/>
<proteinExistence type="predicted"/>
<dbReference type="EMBL" id="QOVW01000022">
    <property type="protein sequence ID" value="RDB36847.1"/>
    <property type="molecule type" value="Genomic_DNA"/>
</dbReference>
<evidence type="ECO:0000313" key="2">
    <source>
        <dbReference type="Proteomes" id="UP000253934"/>
    </source>
</evidence>
<keyword evidence="2" id="KW-1185">Reference proteome</keyword>
<accession>A0A369KVK3</accession>
<comment type="caution">
    <text evidence="1">The sequence shown here is derived from an EMBL/GenBank/DDBJ whole genome shotgun (WGS) entry which is preliminary data.</text>
</comment>
<dbReference type="RefSeq" id="WP_338636832.1">
    <property type="nucleotide sequence ID" value="NZ_CP146516.1"/>
</dbReference>
<gene>
    <name evidence="1" type="ORF">DCC88_03055</name>
</gene>